<feature type="signal peptide" evidence="1">
    <location>
        <begin position="1"/>
        <end position="20"/>
    </location>
</feature>
<dbReference type="Proteomes" id="UP000800200">
    <property type="component" value="Unassembled WGS sequence"/>
</dbReference>
<keyword evidence="1" id="KW-0732">Signal</keyword>
<dbReference type="AlphaFoldDB" id="A0A6A6EMY6"/>
<name>A0A6A6EMY6_9PEZI</name>
<evidence type="ECO:0000313" key="2">
    <source>
        <dbReference type="EMBL" id="KAF2193527.1"/>
    </source>
</evidence>
<gene>
    <name evidence="2" type="ORF">K469DRAFT_728735</name>
</gene>
<evidence type="ECO:0000256" key="1">
    <source>
        <dbReference type="SAM" id="SignalP"/>
    </source>
</evidence>
<dbReference type="PANTHER" id="PTHR35186">
    <property type="entry name" value="ANK_REP_REGION DOMAIN-CONTAINING PROTEIN"/>
    <property type="match status" value="1"/>
</dbReference>
<protein>
    <recommendedName>
        <fullName evidence="4">Prion-inhibition and propagation HeLo domain-containing protein</fullName>
    </recommendedName>
</protein>
<dbReference type="PANTHER" id="PTHR35186:SF4">
    <property type="entry name" value="PRION-INHIBITION AND PROPAGATION HELO DOMAIN-CONTAINING PROTEIN"/>
    <property type="match status" value="1"/>
</dbReference>
<evidence type="ECO:0008006" key="4">
    <source>
        <dbReference type="Google" id="ProtNLM"/>
    </source>
</evidence>
<accession>A0A6A6EMY6</accession>
<sequence length="181" mass="20586">MGGIEVAGLVLGAFPLLIHALEHYHRGTVVLKYHQILFKGNIERFLPPLVVDDDELKDPMADSGLEAWEDAELEERLKERLPNSYDLFLDIIGDINELMELLKKEIGVSNPQFQAKINETNASRKNLMSMLNLEFQAKRIRVSLKKYSPYKRLHEALSKASQCGCASQVANLQLQHRTSEK</sequence>
<dbReference type="EMBL" id="ML994613">
    <property type="protein sequence ID" value="KAF2193527.1"/>
    <property type="molecule type" value="Genomic_DNA"/>
</dbReference>
<keyword evidence="3" id="KW-1185">Reference proteome</keyword>
<dbReference type="OrthoDB" id="3565018at2759"/>
<feature type="chain" id="PRO_5025366516" description="Prion-inhibition and propagation HeLo domain-containing protein" evidence="1">
    <location>
        <begin position="21"/>
        <end position="181"/>
    </location>
</feature>
<organism evidence="2 3">
    <name type="scientific">Zopfia rhizophila CBS 207.26</name>
    <dbReference type="NCBI Taxonomy" id="1314779"/>
    <lineage>
        <taxon>Eukaryota</taxon>
        <taxon>Fungi</taxon>
        <taxon>Dikarya</taxon>
        <taxon>Ascomycota</taxon>
        <taxon>Pezizomycotina</taxon>
        <taxon>Dothideomycetes</taxon>
        <taxon>Dothideomycetes incertae sedis</taxon>
        <taxon>Zopfiaceae</taxon>
        <taxon>Zopfia</taxon>
    </lineage>
</organism>
<proteinExistence type="predicted"/>
<evidence type="ECO:0000313" key="3">
    <source>
        <dbReference type="Proteomes" id="UP000800200"/>
    </source>
</evidence>
<reference evidence="2" key="1">
    <citation type="journal article" date="2020" name="Stud. Mycol.">
        <title>101 Dothideomycetes genomes: a test case for predicting lifestyles and emergence of pathogens.</title>
        <authorList>
            <person name="Haridas S."/>
            <person name="Albert R."/>
            <person name="Binder M."/>
            <person name="Bloem J."/>
            <person name="Labutti K."/>
            <person name="Salamov A."/>
            <person name="Andreopoulos B."/>
            <person name="Baker S."/>
            <person name="Barry K."/>
            <person name="Bills G."/>
            <person name="Bluhm B."/>
            <person name="Cannon C."/>
            <person name="Castanera R."/>
            <person name="Culley D."/>
            <person name="Daum C."/>
            <person name="Ezra D."/>
            <person name="Gonzalez J."/>
            <person name="Henrissat B."/>
            <person name="Kuo A."/>
            <person name="Liang C."/>
            <person name="Lipzen A."/>
            <person name="Lutzoni F."/>
            <person name="Magnuson J."/>
            <person name="Mondo S."/>
            <person name="Nolan M."/>
            <person name="Ohm R."/>
            <person name="Pangilinan J."/>
            <person name="Park H.-J."/>
            <person name="Ramirez L."/>
            <person name="Alfaro M."/>
            <person name="Sun H."/>
            <person name="Tritt A."/>
            <person name="Yoshinaga Y."/>
            <person name="Zwiers L.-H."/>
            <person name="Turgeon B."/>
            <person name="Goodwin S."/>
            <person name="Spatafora J."/>
            <person name="Crous P."/>
            <person name="Grigoriev I."/>
        </authorList>
    </citation>
    <scope>NUCLEOTIDE SEQUENCE</scope>
    <source>
        <strain evidence="2">CBS 207.26</strain>
    </source>
</reference>